<name>R7U0V3_CAPTE</name>
<dbReference type="EMBL" id="AMQN01001945">
    <property type="status" value="NOT_ANNOTATED_CDS"/>
    <property type="molecule type" value="Genomic_DNA"/>
</dbReference>
<feature type="compositionally biased region" description="Basic and acidic residues" evidence="1">
    <location>
        <begin position="24"/>
        <end position="36"/>
    </location>
</feature>
<reference evidence="2 4" key="2">
    <citation type="journal article" date="2013" name="Nature">
        <title>Insights into bilaterian evolution from three spiralian genomes.</title>
        <authorList>
            <person name="Simakov O."/>
            <person name="Marletaz F."/>
            <person name="Cho S.J."/>
            <person name="Edsinger-Gonzales E."/>
            <person name="Havlak P."/>
            <person name="Hellsten U."/>
            <person name="Kuo D.H."/>
            <person name="Larsson T."/>
            <person name="Lv J."/>
            <person name="Arendt D."/>
            <person name="Savage R."/>
            <person name="Osoegawa K."/>
            <person name="de Jong P."/>
            <person name="Grimwood J."/>
            <person name="Chapman J.A."/>
            <person name="Shapiro H."/>
            <person name="Aerts A."/>
            <person name="Otillar R.P."/>
            <person name="Terry A.Y."/>
            <person name="Boore J.L."/>
            <person name="Grigoriev I.V."/>
            <person name="Lindberg D.R."/>
            <person name="Seaver E.C."/>
            <person name="Weisblat D.A."/>
            <person name="Putnam N.H."/>
            <person name="Rokhsar D.S."/>
        </authorList>
    </citation>
    <scope>NUCLEOTIDE SEQUENCE</scope>
    <source>
        <strain evidence="2 4">I ESC-2004</strain>
    </source>
</reference>
<evidence type="ECO:0000313" key="3">
    <source>
        <dbReference type="EnsemblMetazoa" id="CapteP196208"/>
    </source>
</evidence>
<evidence type="ECO:0000256" key="1">
    <source>
        <dbReference type="SAM" id="MobiDB-lite"/>
    </source>
</evidence>
<organism evidence="2">
    <name type="scientific">Capitella teleta</name>
    <name type="common">Polychaete worm</name>
    <dbReference type="NCBI Taxonomy" id="283909"/>
    <lineage>
        <taxon>Eukaryota</taxon>
        <taxon>Metazoa</taxon>
        <taxon>Spiralia</taxon>
        <taxon>Lophotrochozoa</taxon>
        <taxon>Annelida</taxon>
        <taxon>Polychaeta</taxon>
        <taxon>Sedentaria</taxon>
        <taxon>Scolecida</taxon>
        <taxon>Capitellidae</taxon>
        <taxon>Capitella</taxon>
    </lineage>
</organism>
<dbReference type="AlphaFoldDB" id="R7U0V3"/>
<dbReference type="EMBL" id="KB306824">
    <property type="protein sequence ID" value="ELT99512.1"/>
    <property type="molecule type" value="Genomic_DNA"/>
</dbReference>
<feature type="compositionally biased region" description="Polar residues" evidence="1">
    <location>
        <begin position="53"/>
        <end position="63"/>
    </location>
</feature>
<protein>
    <submittedName>
        <fullName evidence="2 3">Uncharacterized protein</fullName>
    </submittedName>
</protein>
<proteinExistence type="predicted"/>
<accession>R7U0V3</accession>
<feature type="region of interest" description="Disordered" evidence="1">
    <location>
        <begin position="20"/>
        <end position="68"/>
    </location>
</feature>
<gene>
    <name evidence="2" type="ORF">CAPTEDRAFT_196208</name>
</gene>
<keyword evidence="4" id="KW-1185">Reference proteome</keyword>
<dbReference type="EnsemblMetazoa" id="CapteT196208">
    <property type="protein sequence ID" value="CapteP196208"/>
    <property type="gene ID" value="CapteG196208"/>
</dbReference>
<feature type="region of interest" description="Disordered" evidence="1">
    <location>
        <begin position="213"/>
        <end position="248"/>
    </location>
</feature>
<evidence type="ECO:0000313" key="2">
    <source>
        <dbReference type="EMBL" id="ELT99512.1"/>
    </source>
</evidence>
<feature type="compositionally biased region" description="Basic and acidic residues" evidence="1">
    <location>
        <begin position="291"/>
        <end position="305"/>
    </location>
</feature>
<reference evidence="3" key="3">
    <citation type="submission" date="2015-06" db="UniProtKB">
        <authorList>
            <consortium name="EnsemblMetazoa"/>
        </authorList>
    </citation>
    <scope>IDENTIFICATION</scope>
</reference>
<dbReference type="HOGENOM" id="CLU_573965_0_0_1"/>
<feature type="compositionally biased region" description="Basic residues" evidence="1">
    <location>
        <begin position="37"/>
        <end position="52"/>
    </location>
</feature>
<reference evidence="4" key="1">
    <citation type="submission" date="2012-12" db="EMBL/GenBank/DDBJ databases">
        <authorList>
            <person name="Hellsten U."/>
            <person name="Grimwood J."/>
            <person name="Chapman J.A."/>
            <person name="Shapiro H."/>
            <person name="Aerts A."/>
            <person name="Otillar R.P."/>
            <person name="Terry A.Y."/>
            <person name="Boore J.L."/>
            <person name="Simakov O."/>
            <person name="Marletaz F."/>
            <person name="Cho S.-J."/>
            <person name="Edsinger-Gonzales E."/>
            <person name="Havlak P."/>
            <person name="Kuo D.-H."/>
            <person name="Larsson T."/>
            <person name="Lv J."/>
            <person name="Arendt D."/>
            <person name="Savage R."/>
            <person name="Osoegawa K."/>
            <person name="de Jong P."/>
            <person name="Lindberg D.R."/>
            <person name="Seaver E.C."/>
            <person name="Weisblat D.A."/>
            <person name="Putnam N.H."/>
            <person name="Grigoriev I.V."/>
            <person name="Rokhsar D.S."/>
        </authorList>
    </citation>
    <scope>NUCLEOTIDE SEQUENCE</scope>
    <source>
        <strain evidence="4">I ESC-2004</strain>
    </source>
</reference>
<sequence length="476" mass="52846">MGKLVETLLNKAKLHIRNGNTVKKLKDEKDDGERGKKKEKKKTIPQRKKSGKSNKTNRLNENGWTGGDYGASQVESAALGSRETLACSPVTSIENHLNGVHGWTESPLRLITTVPRLVLIKHLDTRRRTTPVLPLTHRKTVLRQMKLCDSGIETRWVSDDSKQWPCLGEKKAESPPASVEVKSAEAVDSGDKLGGKINAEKLVLDAADEEASEAASTRSQISITIPCIPMQRESSSEESGADSDPKSDEINSARQRLIETAVIDIRENNNRPKRLVVCMPPVNKELQPQAKKLDKSKKSASEKNLKRNISTSLSSRRIINSEWNNSVSEIVPRRTNYSCHDKALKEAGYSSKTSSLFFTRRRKDSARRKSVVEPEFKVDGVTREEMLDPITDPLESVQTQVGIMNGEVEAFPPCGRPSMKPQDAFSVAIANGWRRKSACPASLVNGASKAPDASKLIEYLKLVRDHPEEYQALQNH</sequence>
<evidence type="ECO:0000313" key="4">
    <source>
        <dbReference type="Proteomes" id="UP000014760"/>
    </source>
</evidence>
<dbReference type="Proteomes" id="UP000014760">
    <property type="component" value="Unassembled WGS sequence"/>
</dbReference>
<feature type="region of interest" description="Disordered" evidence="1">
    <location>
        <begin position="286"/>
        <end position="306"/>
    </location>
</feature>